<evidence type="ECO:0000313" key="2">
    <source>
        <dbReference type="EMBL" id="MFD1236730.1"/>
    </source>
</evidence>
<dbReference type="RefSeq" id="WP_103384154.1">
    <property type="nucleotide sequence ID" value="NZ_BAABKS010000002.1"/>
</dbReference>
<keyword evidence="3" id="KW-1185">Reference proteome</keyword>
<accession>A0ABW3VPH9</accession>
<dbReference type="EMBL" id="JBHTMB010000241">
    <property type="protein sequence ID" value="MFD1236730.1"/>
    <property type="molecule type" value="Genomic_DNA"/>
</dbReference>
<organism evidence="2 3">
    <name type="scientific">Pseudonocardia benzenivorans</name>
    <dbReference type="NCBI Taxonomy" id="228005"/>
    <lineage>
        <taxon>Bacteria</taxon>
        <taxon>Bacillati</taxon>
        <taxon>Actinomycetota</taxon>
        <taxon>Actinomycetes</taxon>
        <taxon>Pseudonocardiales</taxon>
        <taxon>Pseudonocardiaceae</taxon>
        <taxon>Pseudonocardia</taxon>
    </lineage>
</organism>
<evidence type="ECO:0000256" key="1">
    <source>
        <dbReference type="SAM" id="MobiDB-lite"/>
    </source>
</evidence>
<name>A0ABW3VPH9_9PSEU</name>
<comment type="caution">
    <text evidence="2">The sequence shown here is derived from an EMBL/GenBank/DDBJ whole genome shotgun (WGS) entry which is preliminary data.</text>
</comment>
<dbReference type="Proteomes" id="UP001597182">
    <property type="component" value="Unassembled WGS sequence"/>
</dbReference>
<sequence>MTATRVTPAVPMSRSFMDLPTQRLVPPAHLAVDARNQPAPATPTSLGSGVESVHAVGAARTRSRLGTIIDVAGRVGTIVTFAAVVIVSAAVGASAGSNADSGDAANAGMTLGAP</sequence>
<feature type="compositionally biased region" description="Low complexity" evidence="1">
    <location>
        <begin position="94"/>
        <end position="108"/>
    </location>
</feature>
<evidence type="ECO:0000313" key="3">
    <source>
        <dbReference type="Proteomes" id="UP001597182"/>
    </source>
</evidence>
<proteinExistence type="predicted"/>
<reference evidence="3" key="1">
    <citation type="journal article" date="2019" name="Int. J. Syst. Evol. Microbiol.">
        <title>The Global Catalogue of Microorganisms (GCM) 10K type strain sequencing project: providing services to taxonomists for standard genome sequencing and annotation.</title>
        <authorList>
            <consortium name="The Broad Institute Genomics Platform"/>
            <consortium name="The Broad Institute Genome Sequencing Center for Infectious Disease"/>
            <person name="Wu L."/>
            <person name="Ma J."/>
        </authorList>
    </citation>
    <scope>NUCLEOTIDE SEQUENCE [LARGE SCALE GENOMIC DNA]</scope>
    <source>
        <strain evidence="3">CCUG 49018</strain>
    </source>
</reference>
<gene>
    <name evidence="2" type="ORF">ACFQ34_25875</name>
</gene>
<protein>
    <submittedName>
        <fullName evidence="2">Uncharacterized protein</fullName>
    </submittedName>
</protein>
<feature type="region of interest" description="Disordered" evidence="1">
    <location>
        <begin position="94"/>
        <end position="114"/>
    </location>
</feature>